<comment type="similarity">
    <text evidence="1 6">Belongs to the peptidase A1 family.</text>
</comment>
<comment type="similarity">
    <text evidence="2">Belongs to the peptidase C1 family.</text>
</comment>
<evidence type="ECO:0000256" key="7">
    <source>
        <dbReference type="SAM" id="Phobius"/>
    </source>
</evidence>
<dbReference type="PANTHER" id="PTHR12411">
    <property type="entry name" value="CYSTEINE PROTEASE FAMILY C1-RELATED"/>
    <property type="match status" value="1"/>
</dbReference>
<dbReference type="Pfam" id="PF00026">
    <property type="entry name" value="Asp"/>
    <property type="match status" value="1"/>
</dbReference>
<evidence type="ECO:0000256" key="5">
    <source>
        <dbReference type="PIRSR" id="PIRSR601461-1"/>
    </source>
</evidence>
<dbReference type="VEuPathDB" id="FungiDB:H257_09732"/>
<dbReference type="PROSITE" id="PS00141">
    <property type="entry name" value="ASP_PROTEASE"/>
    <property type="match status" value="1"/>
</dbReference>
<evidence type="ECO:0000256" key="1">
    <source>
        <dbReference type="ARBA" id="ARBA00007447"/>
    </source>
</evidence>
<feature type="domain" description="Peptidase A1" evidence="8">
    <location>
        <begin position="621"/>
        <end position="974"/>
    </location>
</feature>
<dbReference type="AlphaFoldDB" id="W4G964"/>
<dbReference type="FunFam" id="2.40.70.10:FF:000008">
    <property type="entry name" value="Cathepsin D"/>
    <property type="match status" value="1"/>
</dbReference>
<dbReference type="InterPro" id="IPR001969">
    <property type="entry name" value="Aspartic_peptidase_AS"/>
</dbReference>
<keyword evidence="7" id="KW-1133">Transmembrane helix</keyword>
<dbReference type="InterPro" id="IPR038765">
    <property type="entry name" value="Papain-like_cys_pep_sf"/>
</dbReference>
<feature type="active site" evidence="5">
    <location>
        <position position="639"/>
    </location>
</feature>
<keyword evidence="6" id="KW-0378">Hydrolase</keyword>
<dbReference type="PROSITE" id="PS51767">
    <property type="entry name" value="PEPTIDASE_A1"/>
    <property type="match status" value="1"/>
</dbReference>
<evidence type="ECO:0000313" key="9">
    <source>
        <dbReference type="EMBL" id="ETV76237.1"/>
    </source>
</evidence>
<name>W4G964_APHAT</name>
<keyword evidence="4" id="KW-1015">Disulfide bond</keyword>
<dbReference type="CDD" id="cd02248">
    <property type="entry name" value="Peptidase_C1A"/>
    <property type="match status" value="1"/>
</dbReference>
<keyword evidence="7" id="KW-0472">Membrane</keyword>
<dbReference type="SUPFAM" id="SSF50630">
    <property type="entry name" value="Acid proteases"/>
    <property type="match status" value="1"/>
</dbReference>
<keyword evidence="6" id="KW-0064">Aspartyl protease</keyword>
<dbReference type="InterPro" id="IPR021109">
    <property type="entry name" value="Peptidase_aspartic_dom_sf"/>
</dbReference>
<feature type="active site" evidence="5">
    <location>
        <position position="861"/>
    </location>
</feature>
<dbReference type="OrthoDB" id="65740at2759"/>
<dbReference type="InterPro" id="IPR033121">
    <property type="entry name" value="PEPTIDASE_A1"/>
</dbReference>
<dbReference type="GeneID" id="20811728"/>
<dbReference type="EMBL" id="KI913137">
    <property type="protein sequence ID" value="ETV76237.1"/>
    <property type="molecule type" value="Genomic_DNA"/>
</dbReference>
<dbReference type="FunFam" id="3.90.70.10:FF:000332">
    <property type="entry name" value="Cathepsin L1"/>
    <property type="match status" value="1"/>
</dbReference>
<dbReference type="SMART" id="SM00645">
    <property type="entry name" value="Pept_C1"/>
    <property type="match status" value="1"/>
</dbReference>
<evidence type="ECO:0000256" key="3">
    <source>
        <dbReference type="ARBA" id="ARBA00023145"/>
    </source>
</evidence>
<dbReference type="GO" id="GO:0004190">
    <property type="term" value="F:aspartic-type endopeptidase activity"/>
    <property type="evidence" value="ECO:0007669"/>
    <property type="project" value="UniProtKB-KW"/>
</dbReference>
<dbReference type="SMART" id="SM00848">
    <property type="entry name" value="Inhibitor_I29"/>
    <property type="match status" value="1"/>
</dbReference>
<dbReference type="InterPro" id="IPR039417">
    <property type="entry name" value="Peptidase_C1A_papain-like"/>
</dbReference>
<gene>
    <name evidence="9" type="ORF">H257_09732</name>
</gene>
<dbReference type="InterPro" id="IPR000668">
    <property type="entry name" value="Peptidase_C1A_C"/>
</dbReference>
<keyword evidence="3" id="KW-0865">Zymogen</keyword>
<evidence type="ECO:0000256" key="4">
    <source>
        <dbReference type="ARBA" id="ARBA00023157"/>
    </source>
</evidence>
<organism evidence="9">
    <name type="scientific">Aphanomyces astaci</name>
    <name type="common">Crayfish plague agent</name>
    <dbReference type="NCBI Taxonomy" id="112090"/>
    <lineage>
        <taxon>Eukaryota</taxon>
        <taxon>Sar</taxon>
        <taxon>Stramenopiles</taxon>
        <taxon>Oomycota</taxon>
        <taxon>Saprolegniomycetes</taxon>
        <taxon>Saprolegniales</taxon>
        <taxon>Verrucalvaceae</taxon>
        <taxon>Aphanomyces</taxon>
    </lineage>
</organism>
<dbReference type="Pfam" id="PF08246">
    <property type="entry name" value="Inhibitor_I29"/>
    <property type="match status" value="1"/>
</dbReference>
<keyword evidence="7" id="KW-0812">Transmembrane</keyword>
<dbReference type="RefSeq" id="XP_009834362.1">
    <property type="nucleotide sequence ID" value="XM_009836060.1"/>
</dbReference>
<dbReference type="InterPro" id="IPR013128">
    <property type="entry name" value="Peptidase_C1A"/>
</dbReference>
<dbReference type="GO" id="GO:0006508">
    <property type="term" value="P:proteolysis"/>
    <property type="evidence" value="ECO:0007669"/>
    <property type="project" value="UniProtKB-KW"/>
</dbReference>
<dbReference type="STRING" id="112090.W4G964"/>
<dbReference type="InterPro" id="IPR013201">
    <property type="entry name" value="Prot_inhib_I29"/>
</dbReference>
<dbReference type="CDD" id="cd05471">
    <property type="entry name" value="pepsin_like"/>
    <property type="match status" value="1"/>
</dbReference>
<sequence>MARSKKGASKHDEKSNAEQHERLLDEPTYHDMDTPVSADAGFVTRKVKRNGAWCSFVWLGLIAVGVVAIVAILKVSKQGDEFPTVKPWLPSQYEASITFRMPYMNLVEPVFVHTDEVLGAQKLSFYGGTQEYILNVTGPSYQIIPVIDSIKCFTDGPSSLQHIFPRLTAFEPMHGKTVVNSIECFTWKYDVASTPDNSSYIGTYKLYVNAVTNALVQFHFVGHNVVLGGSHTDEYIIDYNYIREGPVAPQTFHYRVDTLNCTGSSDETINVPTSLSSPWLDLHMRMPEGHDARMEAFDQFALQHGKSFDSSSETMHRASVFHANMQYINSMNRKGLSYSLAMNHLGDRTHDEMKAMFGRKSLKRAADNEAGGVYELKHVTLPDEWDWRPQGGVTPVKDQGNCGSCWTFGTTGALEGQWYRKTNHTVSFSQQNLLDCSWDEGNNACNGGLDYQAYRWIIKHGGLEPEATYGSYKNLPGFCHFNASNALARVTSFVNISGVNKLNEALVTVGPLSVSIDATPPSFYFYAGGYYNDLNCKSGIDDLDHSVVAVGYTKHLGKTYTLVKNSWSTHWGDNGYIKIAQEDNICGVATSPTYPVLAYTGVAAKHNLIRIPLVNYDQLQFYGTIYVGSPPQPFKVIFDTGSSDIWVPSASCAACSGAQRYHANASSSFTTDGQSFTVSYGSGSVSGAVFDDVITMGTEDVDGVSGGGGIAVRCRLGQIESEDIKIQQFESEGIVGLGFAALASITTSPFVHDALGLGVFSLYISPLPNDNAPPSQLILGGTTQPRDRSIHELNDHSFDAKYDKVGVDPNLAGPNASWHYFPLLDPQHYDVEGFWAIEMTGMEVAATRINTDLAPHVAVIDSGTSLMLLPVAVFLDLMEHLCRHLDPQAPCDTPLIHGIQCTDCTHAFFPPLSLRFTAHGPLVTLQATDYVRCEYSTCSPQIDVSSTTFYVLGDIFLRAYYTVFDVHHARVGFACAGQHLCDGGVKPPLYIEPPVSTLETISRLYAHGFALVATVFAIKWMWQEIRHGQRMWSAKVTAQVV</sequence>
<dbReference type="PRINTS" id="PR00792">
    <property type="entry name" value="PEPSIN"/>
</dbReference>
<dbReference type="Gene3D" id="2.40.70.10">
    <property type="entry name" value="Acid Proteases"/>
    <property type="match status" value="2"/>
</dbReference>
<dbReference type="PROSITE" id="PS00139">
    <property type="entry name" value="THIOL_PROTEASE_CYS"/>
    <property type="match status" value="1"/>
</dbReference>
<dbReference type="InterPro" id="IPR000169">
    <property type="entry name" value="Pept_cys_AS"/>
</dbReference>
<accession>W4G964</accession>
<reference evidence="9" key="1">
    <citation type="submission" date="2013-12" db="EMBL/GenBank/DDBJ databases">
        <title>The Genome Sequence of Aphanomyces astaci APO3.</title>
        <authorList>
            <consortium name="The Broad Institute Genomics Platform"/>
            <person name="Russ C."/>
            <person name="Tyler B."/>
            <person name="van West P."/>
            <person name="Dieguez-Uribeondo J."/>
            <person name="Young S.K."/>
            <person name="Zeng Q."/>
            <person name="Gargeya S."/>
            <person name="Fitzgerald M."/>
            <person name="Abouelleil A."/>
            <person name="Alvarado L."/>
            <person name="Chapman S.B."/>
            <person name="Gainer-Dewar J."/>
            <person name="Goldberg J."/>
            <person name="Griggs A."/>
            <person name="Gujja S."/>
            <person name="Hansen M."/>
            <person name="Howarth C."/>
            <person name="Imamovic A."/>
            <person name="Ireland A."/>
            <person name="Larimer J."/>
            <person name="McCowan C."/>
            <person name="Murphy C."/>
            <person name="Pearson M."/>
            <person name="Poon T.W."/>
            <person name="Priest M."/>
            <person name="Roberts A."/>
            <person name="Saif S."/>
            <person name="Shea T."/>
            <person name="Sykes S."/>
            <person name="Wortman J."/>
            <person name="Nusbaum C."/>
            <person name="Birren B."/>
        </authorList>
    </citation>
    <scope>NUCLEOTIDE SEQUENCE [LARGE SCALE GENOMIC DNA]</scope>
    <source>
        <strain evidence="9">APO3</strain>
    </source>
</reference>
<keyword evidence="6" id="KW-0645">Protease</keyword>
<evidence type="ECO:0000259" key="8">
    <source>
        <dbReference type="PROSITE" id="PS51767"/>
    </source>
</evidence>
<dbReference type="SUPFAM" id="SSF54001">
    <property type="entry name" value="Cysteine proteinases"/>
    <property type="match status" value="1"/>
</dbReference>
<evidence type="ECO:0000256" key="6">
    <source>
        <dbReference type="RuleBase" id="RU000454"/>
    </source>
</evidence>
<feature type="transmembrane region" description="Helical" evidence="7">
    <location>
        <begin position="52"/>
        <end position="73"/>
    </location>
</feature>
<dbReference type="Gene3D" id="3.90.70.10">
    <property type="entry name" value="Cysteine proteinases"/>
    <property type="match status" value="1"/>
</dbReference>
<proteinExistence type="inferred from homology"/>
<dbReference type="GO" id="GO:0008234">
    <property type="term" value="F:cysteine-type peptidase activity"/>
    <property type="evidence" value="ECO:0007669"/>
    <property type="project" value="InterPro"/>
</dbReference>
<dbReference type="InterPro" id="IPR034164">
    <property type="entry name" value="Pepsin-like_dom"/>
</dbReference>
<dbReference type="InterPro" id="IPR001461">
    <property type="entry name" value="Aspartic_peptidase_A1"/>
</dbReference>
<protein>
    <recommendedName>
        <fullName evidence="8">Peptidase A1 domain-containing protein</fullName>
    </recommendedName>
</protein>
<dbReference type="Pfam" id="PF00112">
    <property type="entry name" value="Peptidase_C1"/>
    <property type="match status" value="1"/>
</dbReference>
<evidence type="ECO:0000256" key="2">
    <source>
        <dbReference type="ARBA" id="ARBA00008455"/>
    </source>
</evidence>